<dbReference type="Proteomes" id="UP000887565">
    <property type="component" value="Unplaced"/>
</dbReference>
<evidence type="ECO:0000256" key="1">
    <source>
        <dbReference type="SAM" id="MobiDB-lite"/>
    </source>
</evidence>
<feature type="compositionally biased region" description="Basic and acidic residues" evidence="1">
    <location>
        <begin position="56"/>
        <end position="69"/>
    </location>
</feature>
<proteinExistence type="predicted"/>
<dbReference type="WBParaSite" id="nRc.2.0.1.t32673-RA">
    <property type="protein sequence ID" value="nRc.2.0.1.t32673-RA"/>
    <property type="gene ID" value="nRc.2.0.1.g32673"/>
</dbReference>
<sequence>MTEDQKEKIDPKDQRISALEEKVDLLIKVLENAEDCDKENEGERLMKISESSYAEIRSEKVSQPKREVK</sequence>
<dbReference type="AlphaFoldDB" id="A0A915K1J3"/>
<evidence type="ECO:0000313" key="2">
    <source>
        <dbReference type="Proteomes" id="UP000887565"/>
    </source>
</evidence>
<name>A0A915K1J3_ROMCU</name>
<keyword evidence="2" id="KW-1185">Reference proteome</keyword>
<accession>A0A915K1J3</accession>
<protein>
    <submittedName>
        <fullName evidence="3">Uncharacterized protein</fullName>
    </submittedName>
</protein>
<evidence type="ECO:0000313" key="3">
    <source>
        <dbReference type="WBParaSite" id="nRc.2.0.1.t32673-RA"/>
    </source>
</evidence>
<organism evidence="2 3">
    <name type="scientific">Romanomermis culicivorax</name>
    <name type="common">Nematode worm</name>
    <dbReference type="NCBI Taxonomy" id="13658"/>
    <lineage>
        <taxon>Eukaryota</taxon>
        <taxon>Metazoa</taxon>
        <taxon>Ecdysozoa</taxon>
        <taxon>Nematoda</taxon>
        <taxon>Enoplea</taxon>
        <taxon>Dorylaimia</taxon>
        <taxon>Mermithida</taxon>
        <taxon>Mermithoidea</taxon>
        <taxon>Mermithidae</taxon>
        <taxon>Romanomermis</taxon>
    </lineage>
</organism>
<feature type="region of interest" description="Disordered" evidence="1">
    <location>
        <begin position="50"/>
        <end position="69"/>
    </location>
</feature>
<reference evidence="3" key="1">
    <citation type="submission" date="2022-11" db="UniProtKB">
        <authorList>
            <consortium name="WormBaseParasite"/>
        </authorList>
    </citation>
    <scope>IDENTIFICATION</scope>
</reference>